<gene>
    <name evidence="1" type="ORF">HUJ06_022217</name>
</gene>
<accession>A0A822XGZ0</accession>
<dbReference type="Proteomes" id="UP000607653">
    <property type="component" value="Unassembled WGS sequence"/>
</dbReference>
<dbReference type="EMBL" id="DUZY01000001">
    <property type="protein sequence ID" value="DAD20754.1"/>
    <property type="molecule type" value="Genomic_DNA"/>
</dbReference>
<protein>
    <submittedName>
        <fullName evidence="1">Uncharacterized protein</fullName>
    </submittedName>
</protein>
<sequence length="65" mass="7439">MAVNIHLNEGNSRKPQWSFCHSNIALFSRLAVWGNCKMKMMLRSRAEPGNFYKGDQNLDGVLNLK</sequence>
<evidence type="ECO:0000313" key="2">
    <source>
        <dbReference type="Proteomes" id="UP000607653"/>
    </source>
</evidence>
<keyword evidence="2" id="KW-1185">Reference proteome</keyword>
<evidence type="ECO:0000313" key="1">
    <source>
        <dbReference type="EMBL" id="DAD20754.1"/>
    </source>
</evidence>
<organism evidence="1 2">
    <name type="scientific">Nelumbo nucifera</name>
    <name type="common">Sacred lotus</name>
    <dbReference type="NCBI Taxonomy" id="4432"/>
    <lineage>
        <taxon>Eukaryota</taxon>
        <taxon>Viridiplantae</taxon>
        <taxon>Streptophyta</taxon>
        <taxon>Embryophyta</taxon>
        <taxon>Tracheophyta</taxon>
        <taxon>Spermatophyta</taxon>
        <taxon>Magnoliopsida</taxon>
        <taxon>Proteales</taxon>
        <taxon>Nelumbonaceae</taxon>
        <taxon>Nelumbo</taxon>
    </lineage>
</organism>
<name>A0A822XGZ0_NELNU</name>
<proteinExistence type="predicted"/>
<comment type="caution">
    <text evidence="1">The sequence shown here is derived from an EMBL/GenBank/DDBJ whole genome shotgun (WGS) entry which is preliminary data.</text>
</comment>
<reference evidence="1 2" key="1">
    <citation type="journal article" date="2020" name="Mol. Biol. Evol.">
        <title>Distinct Expression and Methylation Patterns for Genes with Different Fates following a Single Whole-Genome Duplication in Flowering Plants.</title>
        <authorList>
            <person name="Shi T."/>
            <person name="Rahmani R.S."/>
            <person name="Gugger P.F."/>
            <person name="Wang M."/>
            <person name="Li H."/>
            <person name="Zhang Y."/>
            <person name="Li Z."/>
            <person name="Wang Q."/>
            <person name="Van de Peer Y."/>
            <person name="Marchal K."/>
            <person name="Chen J."/>
        </authorList>
    </citation>
    <scope>NUCLEOTIDE SEQUENCE [LARGE SCALE GENOMIC DNA]</scope>
    <source>
        <tissue evidence="1">Leaf</tissue>
    </source>
</reference>
<dbReference type="AlphaFoldDB" id="A0A822XGZ0"/>